<dbReference type="EMBL" id="MW030542">
    <property type="protein sequence ID" value="QPI16186.1"/>
    <property type="molecule type" value="Genomic_DNA"/>
</dbReference>
<reference evidence="1" key="1">
    <citation type="submission" date="2020-08" db="EMBL/GenBank/DDBJ databases">
        <title>Bridging the membrane lipid divide: bacteria of the FCB group superphylum have the potential to synthesize archaeal ether lipids.</title>
        <authorList>
            <person name="Villanueva L."/>
            <person name="von Meijenfeldt F.A.B."/>
            <person name="Westbye A.B."/>
            <person name="Yadav S."/>
            <person name="Hopmans E.C."/>
            <person name="Dutilh B.E."/>
            <person name="Sinninghe Damste J.S."/>
        </authorList>
    </citation>
    <scope>NUCLEOTIDE SEQUENCE</scope>
    <source>
        <strain evidence="1">NIOZ-UU157</strain>
    </source>
</reference>
<evidence type="ECO:0000313" key="1">
    <source>
        <dbReference type="EMBL" id="QPI16186.1"/>
    </source>
</evidence>
<proteinExistence type="predicted"/>
<gene>
    <name evidence="1" type="ORF">NIOZUU157_00068</name>
</gene>
<protein>
    <recommendedName>
        <fullName evidence="2">Helix-turn-helix type 11 domain-containing protein</fullName>
    </recommendedName>
</protein>
<organism evidence="1">
    <name type="scientific">Virus NIOZ-UU157</name>
    <dbReference type="NCBI Taxonomy" id="2763269"/>
    <lineage>
        <taxon>Viruses</taxon>
    </lineage>
</organism>
<accession>A0A7S9STQ2</accession>
<name>A0A7S9STQ2_9VIRU</name>
<sequence length="99" mass="11507">MCDLDEPPKNKLRKVIFNDNSGLSLSAKLTIVGQLIGKTKRIHQDDIYQCMLDINDMNERITIKKLASALKCSIRTIHRNMGYELKKEKELLNQEYEKI</sequence>
<evidence type="ECO:0008006" key="2">
    <source>
        <dbReference type="Google" id="ProtNLM"/>
    </source>
</evidence>